<protein>
    <submittedName>
        <fullName evidence="2">Uncharacterized protein</fullName>
    </submittedName>
</protein>
<keyword evidence="3" id="KW-1185">Reference proteome</keyword>
<dbReference type="RefSeq" id="WP_090677455.1">
    <property type="nucleotide sequence ID" value="NZ_FMTT01000094.1"/>
</dbReference>
<sequence>MKKMTTALTIAVIGASLVSSPGFAAEGTMVQQAPQQQIIVAPPEGEVTLHLEPGAEAVAGPYVLRQNEGIRVTSIVADDYDWWLEDLGNDHEVIRKEHPEDNTVYVNQSSQYMLFYKNKKECKNSIKVNIQVVR</sequence>
<accession>A0A1G4U1K1</accession>
<evidence type="ECO:0000313" key="2">
    <source>
        <dbReference type="EMBL" id="SCW87491.1"/>
    </source>
</evidence>
<proteinExistence type="predicted"/>
<organism evidence="2 3">
    <name type="scientific">Paenibacillus tianmuensis</name>
    <dbReference type="NCBI Taxonomy" id="624147"/>
    <lineage>
        <taxon>Bacteria</taxon>
        <taxon>Bacillati</taxon>
        <taxon>Bacillota</taxon>
        <taxon>Bacilli</taxon>
        <taxon>Bacillales</taxon>
        <taxon>Paenibacillaceae</taxon>
        <taxon>Paenibacillus</taxon>
    </lineage>
</organism>
<dbReference type="EMBL" id="FMTT01000094">
    <property type="protein sequence ID" value="SCW87491.1"/>
    <property type="molecule type" value="Genomic_DNA"/>
</dbReference>
<name>A0A1G4U1K1_9BACL</name>
<evidence type="ECO:0000256" key="1">
    <source>
        <dbReference type="SAM" id="SignalP"/>
    </source>
</evidence>
<dbReference type="Proteomes" id="UP000198601">
    <property type="component" value="Unassembled WGS sequence"/>
</dbReference>
<feature type="chain" id="PRO_5011545291" evidence="1">
    <location>
        <begin position="25"/>
        <end position="134"/>
    </location>
</feature>
<evidence type="ECO:0000313" key="3">
    <source>
        <dbReference type="Proteomes" id="UP000198601"/>
    </source>
</evidence>
<dbReference type="OrthoDB" id="2617574at2"/>
<keyword evidence="1" id="KW-0732">Signal</keyword>
<reference evidence="3" key="1">
    <citation type="submission" date="2016-10" db="EMBL/GenBank/DDBJ databases">
        <authorList>
            <person name="Varghese N."/>
            <person name="Submissions S."/>
        </authorList>
    </citation>
    <scope>NUCLEOTIDE SEQUENCE [LARGE SCALE GENOMIC DNA]</scope>
    <source>
        <strain evidence="3">CGMCC 1.8946</strain>
    </source>
</reference>
<feature type="signal peptide" evidence="1">
    <location>
        <begin position="1"/>
        <end position="24"/>
    </location>
</feature>
<dbReference type="AlphaFoldDB" id="A0A1G4U1K1"/>
<gene>
    <name evidence="2" type="ORF">SAMN04487970_10944</name>
</gene>